<keyword evidence="2" id="KW-1185">Reference proteome</keyword>
<evidence type="ECO:0000313" key="2">
    <source>
        <dbReference type="Proteomes" id="UP001189429"/>
    </source>
</evidence>
<name>A0ABN9QUD7_9DINO</name>
<evidence type="ECO:0000313" key="1">
    <source>
        <dbReference type="EMBL" id="CAK0808837.1"/>
    </source>
</evidence>
<gene>
    <name evidence="1" type="ORF">PCOR1329_LOCUS14301</name>
</gene>
<dbReference type="Proteomes" id="UP001189429">
    <property type="component" value="Unassembled WGS sequence"/>
</dbReference>
<sequence>MRPAAAAVTAAAAAGCLALAASAVLLARARLLRRRPAALLGLLEGQRTHRREELQALLALLGEDGDSTLSLKQKLLAAWCYPSISDMRNAFKLVLKLRR</sequence>
<proteinExistence type="predicted"/>
<protein>
    <submittedName>
        <fullName evidence="1">Uncharacterized protein</fullName>
    </submittedName>
</protein>
<dbReference type="PROSITE" id="PS51257">
    <property type="entry name" value="PROKAR_LIPOPROTEIN"/>
    <property type="match status" value="1"/>
</dbReference>
<reference evidence="1" key="1">
    <citation type="submission" date="2023-10" db="EMBL/GenBank/DDBJ databases">
        <authorList>
            <person name="Chen Y."/>
            <person name="Shah S."/>
            <person name="Dougan E. K."/>
            <person name="Thang M."/>
            <person name="Chan C."/>
        </authorList>
    </citation>
    <scope>NUCLEOTIDE SEQUENCE [LARGE SCALE GENOMIC DNA]</scope>
</reference>
<accession>A0ABN9QUD7</accession>
<dbReference type="EMBL" id="CAUYUJ010004269">
    <property type="protein sequence ID" value="CAK0808837.1"/>
    <property type="molecule type" value="Genomic_DNA"/>
</dbReference>
<organism evidence="1 2">
    <name type="scientific">Prorocentrum cordatum</name>
    <dbReference type="NCBI Taxonomy" id="2364126"/>
    <lineage>
        <taxon>Eukaryota</taxon>
        <taxon>Sar</taxon>
        <taxon>Alveolata</taxon>
        <taxon>Dinophyceae</taxon>
        <taxon>Prorocentrales</taxon>
        <taxon>Prorocentraceae</taxon>
        <taxon>Prorocentrum</taxon>
    </lineage>
</organism>
<comment type="caution">
    <text evidence="1">The sequence shown here is derived from an EMBL/GenBank/DDBJ whole genome shotgun (WGS) entry which is preliminary data.</text>
</comment>